<evidence type="ECO:0000313" key="4">
    <source>
        <dbReference type="WBParaSite" id="EgrG_000860400"/>
    </source>
</evidence>
<reference evidence="4" key="3">
    <citation type="submission" date="2020-10" db="UniProtKB">
        <authorList>
            <consortium name="WormBaseParasite"/>
        </authorList>
    </citation>
    <scope>IDENTIFICATION</scope>
</reference>
<evidence type="ECO:0000313" key="3">
    <source>
        <dbReference type="Proteomes" id="UP000492820"/>
    </source>
</evidence>
<dbReference type="WBParaSite" id="EgrG_000860400">
    <property type="protein sequence ID" value="EgrG_000860400"/>
    <property type="gene ID" value="EgrG_000860400"/>
</dbReference>
<reference evidence="2 3" key="1">
    <citation type="journal article" date="2013" name="Nature">
        <title>The genomes of four tapeworm species reveal adaptations to parasitism.</title>
        <authorList>
            <person name="Tsai I.J."/>
            <person name="Zarowiecki M."/>
            <person name="Holroyd N."/>
            <person name="Garciarrubio A."/>
            <person name="Sanchez-Flores A."/>
            <person name="Brooks K.L."/>
            <person name="Tracey A."/>
            <person name="Bobes R.J."/>
            <person name="Fragoso G."/>
            <person name="Sciutto E."/>
            <person name="Aslett M."/>
            <person name="Beasley H."/>
            <person name="Bennett H.M."/>
            <person name="Cai J."/>
            <person name="Camicia F."/>
            <person name="Clark R."/>
            <person name="Cucher M."/>
            <person name="De Silva N."/>
            <person name="Day T.A."/>
            <person name="Deplazes P."/>
            <person name="Estrada K."/>
            <person name="Fernandez C."/>
            <person name="Holland P.W."/>
            <person name="Hou J."/>
            <person name="Hu S."/>
            <person name="Huckvale T."/>
            <person name="Hung S.S."/>
            <person name="Kamenetzky L."/>
            <person name="Keane J.A."/>
            <person name="Kiss F."/>
            <person name="Koziol U."/>
            <person name="Lambert O."/>
            <person name="Liu K."/>
            <person name="Luo X."/>
            <person name="Luo Y."/>
            <person name="Macchiaroli N."/>
            <person name="Nichol S."/>
            <person name="Paps J."/>
            <person name="Parkinson J."/>
            <person name="Pouchkina-Stantcheva N."/>
            <person name="Riddiford N."/>
            <person name="Rosenzvit M."/>
            <person name="Salinas G."/>
            <person name="Wasmuth J.D."/>
            <person name="Zamanian M."/>
            <person name="Zheng Y."/>
            <person name="Cai X."/>
            <person name="Soberon X."/>
            <person name="Olson P.D."/>
            <person name="Laclette J.P."/>
            <person name="Brehm K."/>
            <person name="Berriman M."/>
            <person name="Garciarrubio A."/>
            <person name="Bobes R.J."/>
            <person name="Fragoso G."/>
            <person name="Sanchez-Flores A."/>
            <person name="Estrada K."/>
            <person name="Cevallos M.A."/>
            <person name="Morett E."/>
            <person name="Gonzalez V."/>
            <person name="Portillo T."/>
            <person name="Ochoa-Leyva A."/>
            <person name="Jose M.V."/>
            <person name="Sciutto E."/>
            <person name="Landa A."/>
            <person name="Jimenez L."/>
            <person name="Valdes V."/>
            <person name="Carrero J.C."/>
            <person name="Larralde C."/>
            <person name="Morales-Montor J."/>
            <person name="Limon-Lason J."/>
            <person name="Soberon X."/>
            <person name="Laclette J.P."/>
        </authorList>
    </citation>
    <scope>NUCLEOTIDE SEQUENCE [LARGE SCALE GENOMIC DNA]</scope>
</reference>
<evidence type="ECO:0000313" key="2">
    <source>
        <dbReference type="EMBL" id="CDS16187.1"/>
    </source>
</evidence>
<dbReference type="EMBL" id="LK028576">
    <property type="protein sequence ID" value="CDS16187.1"/>
    <property type="molecule type" value="Genomic_DNA"/>
</dbReference>
<gene>
    <name evidence="2" type="ORF">EgrG_000860400</name>
</gene>
<reference evidence="2" key="2">
    <citation type="submission" date="2014-06" db="EMBL/GenBank/DDBJ databases">
        <authorList>
            <person name="Aslett M."/>
        </authorList>
    </citation>
    <scope>NUCLEOTIDE SEQUENCE</scope>
</reference>
<organism evidence="2">
    <name type="scientific">Echinococcus granulosus</name>
    <name type="common">Hydatid tapeworm</name>
    <dbReference type="NCBI Taxonomy" id="6210"/>
    <lineage>
        <taxon>Eukaryota</taxon>
        <taxon>Metazoa</taxon>
        <taxon>Spiralia</taxon>
        <taxon>Lophotrochozoa</taxon>
        <taxon>Platyhelminthes</taxon>
        <taxon>Cestoda</taxon>
        <taxon>Eucestoda</taxon>
        <taxon>Cyclophyllidea</taxon>
        <taxon>Taeniidae</taxon>
        <taxon>Echinococcus</taxon>
        <taxon>Echinococcus granulosus group</taxon>
    </lineage>
</organism>
<name>A0A068WEZ0_ECHGR</name>
<dbReference type="Proteomes" id="UP000492820">
    <property type="component" value="Unassembled WGS sequence"/>
</dbReference>
<feature type="chain" id="PRO_5035983397" evidence="1">
    <location>
        <begin position="21"/>
        <end position="326"/>
    </location>
</feature>
<proteinExistence type="predicted"/>
<evidence type="ECO:0000256" key="1">
    <source>
        <dbReference type="SAM" id="SignalP"/>
    </source>
</evidence>
<protein>
    <submittedName>
        <fullName evidence="2 4">Peptidase S1 S6 chymotrypsin Hap active site</fullName>
    </submittedName>
</protein>
<sequence>MEVWPLILCIHLQMQSLCLALFTSSSATVSPETRNFPCRFHRSDVTHCASQYHIARIPDEMQSYGFGFGSVDDTETMCKSKWHLYVQVCIGERVLQRCRENGAPEFQISMWQFIFDSRPHERAAIYLCKPHNMKIFRTHREQCYKPHEASASICSQRQSKELARATTLLASQSEYVYRDDGRRGSGIARTSAADYVAHIQQQISAAHCETTLEKIRCLTVVLQQNCSQNAIKLIQNYFREMLPRHCYYTSDFKTDKWSSGSHSQAKGLGSAESSLRSSDQMHLLNDANHMETPLMIIKGSSNAARGNALFRMPLLIIAMALSLQVL</sequence>
<accession>A0A068WEZ0</accession>
<keyword evidence="1" id="KW-0732">Signal</keyword>
<feature type="signal peptide" evidence="1">
    <location>
        <begin position="1"/>
        <end position="20"/>
    </location>
</feature>
<dbReference type="OrthoDB" id="6232081at2759"/>
<dbReference type="AlphaFoldDB" id="A0A068WEZ0"/>